<gene>
    <name evidence="7" type="primary">fimA_3</name>
    <name evidence="7" type="ORF">NCTC8105_04838</name>
</gene>
<dbReference type="GO" id="GO:0043709">
    <property type="term" value="P:cell adhesion involved in single-species biofilm formation"/>
    <property type="evidence" value="ECO:0007669"/>
    <property type="project" value="TreeGrafter"/>
</dbReference>
<feature type="domain" description="Fimbrial-type adhesion" evidence="6">
    <location>
        <begin position="34"/>
        <end position="185"/>
    </location>
</feature>
<name>A0A377PR40_HAFAL</name>
<evidence type="ECO:0000313" key="7">
    <source>
        <dbReference type="EMBL" id="STQ82619.1"/>
    </source>
</evidence>
<dbReference type="Gene3D" id="2.60.40.1090">
    <property type="entry name" value="Fimbrial-type adhesion domain"/>
    <property type="match status" value="1"/>
</dbReference>
<proteinExistence type="inferred from homology"/>
<comment type="subcellular location">
    <subcellularLocation>
        <location evidence="1">Fimbrium</location>
    </subcellularLocation>
</comment>
<evidence type="ECO:0000256" key="3">
    <source>
        <dbReference type="ARBA" id="ARBA00022729"/>
    </source>
</evidence>
<dbReference type="SUPFAM" id="SSF49401">
    <property type="entry name" value="Bacterial adhesins"/>
    <property type="match status" value="1"/>
</dbReference>
<comment type="similarity">
    <text evidence="2">Belongs to the fimbrial protein family.</text>
</comment>
<dbReference type="InterPro" id="IPR050263">
    <property type="entry name" value="Bact_Fimbrial_Adh_Pro"/>
</dbReference>
<evidence type="ECO:0000256" key="2">
    <source>
        <dbReference type="ARBA" id="ARBA00006671"/>
    </source>
</evidence>
<dbReference type="InterPro" id="IPR008966">
    <property type="entry name" value="Adhesion_dom_sf"/>
</dbReference>
<dbReference type="GO" id="GO:0009289">
    <property type="term" value="C:pilus"/>
    <property type="evidence" value="ECO:0007669"/>
    <property type="project" value="UniProtKB-SubCell"/>
</dbReference>
<reference evidence="7 8" key="1">
    <citation type="submission" date="2018-06" db="EMBL/GenBank/DDBJ databases">
        <authorList>
            <consortium name="Pathogen Informatics"/>
            <person name="Doyle S."/>
        </authorList>
    </citation>
    <scope>NUCLEOTIDE SEQUENCE [LARGE SCALE GENOMIC DNA]</scope>
    <source>
        <strain evidence="7 8">NCTC8105</strain>
    </source>
</reference>
<accession>A0A377PR40</accession>
<feature type="chain" id="PRO_5043164950" evidence="5">
    <location>
        <begin position="25"/>
        <end position="186"/>
    </location>
</feature>
<evidence type="ECO:0000259" key="6">
    <source>
        <dbReference type="Pfam" id="PF00419"/>
    </source>
</evidence>
<dbReference type="Proteomes" id="UP000254821">
    <property type="component" value="Unassembled WGS sequence"/>
</dbReference>
<dbReference type="AlphaFoldDB" id="A0A377PR40"/>
<evidence type="ECO:0000313" key="8">
    <source>
        <dbReference type="Proteomes" id="UP000254821"/>
    </source>
</evidence>
<evidence type="ECO:0000256" key="4">
    <source>
        <dbReference type="ARBA" id="ARBA00023263"/>
    </source>
</evidence>
<dbReference type="InterPro" id="IPR000259">
    <property type="entry name" value="Adhesion_dom_fimbrial"/>
</dbReference>
<dbReference type="RefSeq" id="WP_043489612.1">
    <property type="nucleotide sequence ID" value="NZ_CALJTU010000026.1"/>
</dbReference>
<dbReference type="PANTHER" id="PTHR33420:SF3">
    <property type="entry name" value="FIMBRIAL SUBUNIT ELFA"/>
    <property type="match status" value="1"/>
</dbReference>
<dbReference type="InterPro" id="IPR036937">
    <property type="entry name" value="Adhesion_dom_fimbrial_sf"/>
</dbReference>
<evidence type="ECO:0000256" key="5">
    <source>
        <dbReference type="SAM" id="SignalP"/>
    </source>
</evidence>
<organism evidence="7 8">
    <name type="scientific">Hafnia alvei</name>
    <dbReference type="NCBI Taxonomy" id="569"/>
    <lineage>
        <taxon>Bacteria</taxon>
        <taxon>Pseudomonadati</taxon>
        <taxon>Pseudomonadota</taxon>
        <taxon>Gammaproteobacteria</taxon>
        <taxon>Enterobacterales</taxon>
        <taxon>Hafniaceae</taxon>
        <taxon>Hafnia</taxon>
    </lineage>
</organism>
<evidence type="ECO:0000256" key="1">
    <source>
        <dbReference type="ARBA" id="ARBA00004561"/>
    </source>
</evidence>
<sequence>MTTPFKLSALFAASFIILSGSAMAATTSVTGGTVHFKGTVIDAACAVDDNSIEQTVTMGQVRTARFGTAGSVTIGTAANQKVPFSISLKDCDSTVASNASLTFNGTASADYPSALENAGGPGSASGVGIQIYDAEGAALGLGTASATVALINGENTLSFTADYISTKTTVTSGDVEATATFNVTYS</sequence>
<keyword evidence="4" id="KW-0281">Fimbrium</keyword>
<dbReference type="Pfam" id="PF00419">
    <property type="entry name" value="Fimbrial"/>
    <property type="match status" value="1"/>
</dbReference>
<dbReference type="GeneID" id="56893840"/>
<dbReference type="PANTHER" id="PTHR33420">
    <property type="entry name" value="FIMBRIAL SUBUNIT ELFA-RELATED"/>
    <property type="match status" value="1"/>
</dbReference>
<feature type="signal peptide" evidence="5">
    <location>
        <begin position="1"/>
        <end position="24"/>
    </location>
</feature>
<protein>
    <submittedName>
        <fullName evidence="7">Type-1A pilin</fullName>
    </submittedName>
</protein>
<keyword evidence="3 5" id="KW-0732">Signal</keyword>
<dbReference type="EMBL" id="UGHP01000001">
    <property type="protein sequence ID" value="STQ82619.1"/>
    <property type="molecule type" value="Genomic_DNA"/>
</dbReference>